<accession>A0ABD2X3N5</accession>
<protein>
    <recommendedName>
        <fullName evidence="4">EKC/KEOPS complex subunit GON7</fullName>
    </recommendedName>
</protein>
<name>A0ABD2X3N5_9HYME</name>
<reference evidence="2 3" key="1">
    <citation type="journal article" date="2024" name="bioRxiv">
        <title>A reference genome for Trichogramma kaykai: A tiny desert-dwelling parasitoid wasp with competing sex-ratio distorters.</title>
        <authorList>
            <person name="Culotta J."/>
            <person name="Lindsey A.R."/>
        </authorList>
    </citation>
    <scope>NUCLEOTIDE SEQUENCE [LARGE SCALE GENOMIC DNA]</scope>
    <source>
        <strain evidence="2 3">KSX58</strain>
    </source>
</reference>
<evidence type="ECO:0000313" key="3">
    <source>
        <dbReference type="Proteomes" id="UP001627154"/>
    </source>
</evidence>
<proteinExistence type="predicted"/>
<gene>
    <name evidence="2" type="ORF">TKK_006562</name>
</gene>
<sequence>MVKKAEMNVEINSKSENVYKNSYQVNDLSSLIISLKSLQKDVNDVLTKIVNETGSNNQVSNEMEDDEDDEDDDESGGGDSDDGNPKSKISKLE</sequence>
<feature type="compositionally biased region" description="Acidic residues" evidence="1">
    <location>
        <begin position="62"/>
        <end position="82"/>
    </location>
</feature>
<evidence type="ECO:0000256" key="1">
    <source>
        <dbReference type="SAM" id="MobiDB-lite"/>
    </source>
</evidence>
<comment type="caution">
    <text evidence="2">The sequence shown here is derived from an EMBL/GenBank/DDBJ whole genome shotgun (WGS) entry which is preliminary data.</text>
</comment>
<keyword evidence="3" id="KW-1185">Reference proteome</keyword>
<dbReference type="EMBL" id="JBJJXI010000054">
    <property type="protein sequence ID" value="KAL3399931.1"/>
    <property type="molecule type" value="Genomic_DNA"/>
</dbReference>
<organism evidence="2 3">
    <name type="scientific">Trichogramma kaykai</name>
    <dbReference type="NCBI Taxonomy" id="54128"/>
    <lineage>
        <taxon>Eukaryota</taxon>
        <taxon>Metazoa</taxon>
        <taxon>Ecdysozoa</taxon>
        <taxon>Arthropoda</taxon>
        <taxon>Hexapoda</taxon>
        <taxon>Insecta</taxon>
        <taxon>Pterygota</taxon>
        <taxon>Neoptera</taxon>
        <taxon>Endopterygota</taxon>
        <taxon>Hymenoptera</taxon>
        <taxon>Apocrita</taxon>
        <taxon>Proctotrupomorpha</taxon>
        <taxon>Chalcidoidea</taxon>
        <taxon>Trichogrammatidae</taxon>
        <taxon>Trichogramma</taxon>
    </lineage>
</organism>
<feature type="region of interest" description="Disordered" evidence="1">
    <location>
        <begin position="52"/>
        <end position="93"/>
    </location>
</feature>
<dbReference type="AlphaFoldDB" id="A0ABD2X3N5"/>
<dbReference type="Proteomes" id="UP001627154">
    <property type="component" value="Unassembled WGS sequence"/>
</dbReference>
<evidence type="ECO:0008006" key="4">
    <source>
        <dbReference type="Google" id="ProtNLM"/>
    </source>
</evidence>
<feature type="compositionally biased region" description="Polar residues" evidence="1">
    <location>
        <begin position="52"/>
        <end position="61"/>
    </location>
</feature>
<evidence type="ECO:0000313" key="2">
    <source>
        <dbReference type="EMBL" id="KAL3399931.1"/>
    </source>
</evidence>